<dbReference type="PROSITE" id="PS50943">
    <property type="entry name" value="HTH_CROC1"/>
    <property type="match status" value="1"/>
</dbReference>
<evidence type="ECO:0000313" key="3">
    <source>
        <dbReference type="Proteomes" id="UP000625316"/>
    </source>
</evidence>
<evidence type="ECO:0000259" key="1">
    <source>
        <dbReference type="PROSITE" id="PS50943"/>
    </source>
</evidence>
<dbReference type="AlphaFoldDB" id="A0A928VUM0"/>
<comment type="caution">
    <text evidence="2">The sequence shown here is derived from an EMBL/GenBank/DDBJ whole genome shotgun (WGS) entry which is preliminary data.</text>
</comment>
<organism evidence="2 3">
    <name type="scientific">Romeriopsis navalis LEGE 11480</name>
    <dbReference type="NCBI Taxonomy" id="2777977"/>
    <lineage>
        <taxon>Bacteria</taxon>
        <taxon>Bacillati</taxon>
        <taxon>Cyanobacteriota</taxon>
        <taxon>Cyanophyceae</taxon>
        <taxon>Leptolyngbyales</taxon>
        <taxon>Leptolyngbyaceae</taxon>
        <taxon>Romeriopsis</taxon>
        <taxon>Romeriopsis navalis</taxon>
    </lineage>
</organism>
<dbReference type="RefSeq" id="WP_264327693.1">
    <property type="nucleotide sequence ID" value="NZ_JADEXQ010000131.1"/>
</dbReference>
<dbReference type="InterPro" id="IPR001387">
    <property type="entry name" value="Cro/C1-type_HTH"/>
</dbReference>
<dbReference type="Proteomes" id="UP000625316">
    <property type="component" value="Unassembled WGS sequence"/>
</dbReference>
<dbReference type="Pfam" id="PF24698">
    <property type="entry name" value="DUF7662"/>
    <property type="match status" value="1"/>
</dbReference>
<evidence type="ECO:0000313" key="2">
    <source>
        <dbReference type="EMBL" id="MBE9032875.1"/>
    </source>
</evidence>
<name>A0A928VUM0_9CYAN</name>
<dbReference type="Pfam" id="PF01381">
    <property type="entry name" value="HTH_3"/>
    <property type="match status" value="1"/>
</dbReference>
<feature type="domain" description="HTH cro/C1-type" evidence="1">
    <location>
        <begin position="104"/>
        <end position="150"/>
    </location>
</feature>
<reference evidence="2" key="1">
    <citation type="submission" date="2020-10" db="EMBL/GenBank/DDBJ databases">
        <authorList>
            <person name="Castelo-Branco R."/>
            <person name="Eusebio N."/>
            <person name="Adriana R."/>
            <person name="Vieira A."/>
            <person name="Brugerolle De Fraissinette N."/>
            <person name="Rezende De Castro R."/>
            <person name="Schneider M.P."/>
            <person name="Vasconcelos V."/>
            <person name="Leao P.N."/>
        </authorList>
    </citation>
    <scope>NUCLEOTIDE SEQUENCE</scope>
    <source>
        <strain evidence="2">LEGE 11480</strain>
    </source>
</reference>
<dbReference type="InterPro" id="IPR010982">
    <property type="entry name" value="Lambda_DNA-bd_dom_sf"/>
</dbReference>
<dbReference type="Gene3D" id="1.10.260.40">
    <property type="entry name" value="lambda repressor-like DNA-binding domains"/>
    <property type="match status" value="1"/>
</dbReference>
<protein>
    <submittedName>
        <fullName evidence="2">Helix-turn-helix transcriptional regulator</fullName>
    </submittedName>
</protein>
<keyword evidence="3" id="KW-1185">Reference proteome</keyword>
<gene>
    <name evidence="2" type="ORF">IQ266_24365</name>
</gene>
<dbReference type="EMBL" id="JADEXQ010000131">
    <property type="protein sequence ID" value="MBE9032875.1"/>
    <property type="molecule type" value="Genomic_DNA"/>
</dbReference>
<dbReference type="SUPFAM" id="SSF47413">
    <property type="entry name" value="lambda repressor-like DNA-binding domains"/>
    <property type="match status" value="1"/>
</dbReference>
<sequence>MKPGSKYYRLFQYLQANNQPEITLSIDYIASLIDGDLSPNAREKRGWWSNRDAPSAVQARAWIQAGYHTAEIHLTQQTITFRKFKTQYNIQKKDGTIVWDHDAIKALRKHMDLTQADFSQELGVRRQTVSEWESGVYRPDRSTAKHLERIAESQNFQPQPDINHP</sequence>
<proteinExistence type="predicted"/>
<accession>A0A928VUM0</accession>
<dbReference type="GO" id="GO:0003677">
    <property type="term" value="F:DNA binding"/>
    <property type="evidence" value="ECO:0007669"/>
    <property type="project" value="InterPro"/>
</dbReference>
<dbReference type="InterPro" id="IPR056079">
    <property type="entry name" value="DUF7662"/>
</dbReference>
<dbReference type="CDD" id="cd00093">
    <property type="entry name" value="HTH_XRE"/>
    <property type="match status" value="1"/>
</dbReference>
<dbReference type="SMART" id="SM00530">
    <property type="entry name" value="HTH_XRE"/>
    <property type="match status" value="1"/>
</dbReference>